<evidence type="ECO:0000313" key="3">
    <source>
        <dbReference type="Proteomes" id="UP000887540"/>
    </source>
</evidence>
<evidence type="ECO:0000256" key="1">
    <source>
        <dbReference type="ARBA" id="ARBA00006196"/>
    </source>
</evidence>
<evidence type="ECO:0000313" key="4">
    <source>
        <dbReference type="WBParaSite" id="ACRNAN_scaffold479.g16892.t1"/>
    </source>
</evidence>
<accession>A0A914DZJ3</accession>
<dbReference type="Proteomes" id="UP000887540">
    <property type="component" value="Unplaced"/>
</dbReference>
<reference evidence="4" key="1">
    <citation type="submission" date="2022-11" db="UniProtKB">
        <authorList>
            <consortium name="WormBaseParasite"/>
        </authorList>
    </citation>
    <scope>IDENTIFICATION</scope>
</reference>
<keyword evidence="3" id="KW-1185">Reference proteome</keyword>
<proteinExistence type="inferred from homology"/>
<name>A0A914DZJ3_9BILA</name>
<evidence type="ECO:0000256" key="2">
    <source>
        <dbReference type="ARBA" id="ARBA00023157"/>
    </source>
</evidence>
<dbReference type="InterPro" id="IPR007918">
    <property type="entry name" value="MDM35_apoptosis"/>
</dbReference>
<dbReference type="WBParaSite" id="ACRNAN_scaffold479.g16892.t1">
    <property type="protein sequence ID" value="ACRNAN_scaffold479.g16892.t1"/>
    <property type="gene ID" value="ACRNAN_scaffold479.g16892"/>
</dbReference>
<organism evidence="3 4">
    <name type="scientific">Acrobeloides nanus</name>
    <dbReference type="NCBI Taxonomy" id="290746"/>
    <lineage>
        <taxon>Eukaryota</taxon>
        <taxon>Metazoa</taxon>
        <taxon>Ecdysozoa</taxon>
        <taxon>Nematoda</taxon>
        <taxon>Chromadorea</taxon>
        <taxon>Rhabditida</taxon>
        <taxon>Tylenchina</taxon>
        <taxon>Cephalobomorpha</taxon>
        <taxon>Cephaloboidea</taxon>
        <taxon>Cephalobidae</taxon>
        <taxon>Acrobeloides</taxon>
    </lineage>
</organism>
<comment type="similarity">
    <text evidence="1">Belongs to the TRIAP1/MDM35 family.</text>
</comment>
<keyword evidence="2" id="KW-1015">Disulfide bond</keyword>
<protein>
    <submittedName>
        <fullName evidence="4">Uncharacterized protein</fullName>
    </submittedName>
</protein>
<dbReference type="Pfam" id="PF05254">
    <property type="entry name" value="UPF0203"/>
    <property type="match status" value="1"/>
</dbReference>
<sequence>MGDRYMPSIFSECNALKQNYDKCFTTFFQKYINPEYRHKAANNPCEDLHTAYRECVEKHIELYKPYDVEIEELRKEVSQKLEDARSRTD</sequence>
<dbReference type="AlphaFoldDB" id="A0A914DZJ3"/>